<dbReference type="EMBL" id="CAJHJG010006043">
    <property type="protein sequence ID" value="CAD6954563.1"/>
    <property type="molecule type" value="Genomic_DNA"/>
</dbReference>
<evidence type="ECO:0000313" key="4">
    <source>
        <dbReference type="EMBL" id="KAE8247214.1"/>
    </source>
</evidence>
<reference evidence="3" key="3">
    <citation type="submission" date="2020-10" db="EMBL/GenBank/DDBJ databases">
        <authorList>
            <person name="Sedaghatjoo S."/>
        </authorList>
    </citation>
    <scope>NUCLEOTIDE SEQUENCE</scope>
    <source>
        <strain evidence="3">AZH3</strain>
    </source>
</reference>
<accession>A0A177UE26</accession>
<evidence type="ECO:0000313" key="3">
    <source>
        <dbReference type="EMBL" id="CAD6954563.1"/>
    </source>
</evidence>
<evidence type="ECO:0000313" key="6">
    <source>
        <dbReference type="Proteomes" id="UP000836402"/>
    </source>
</evidence>
<dbReference type="Pfam" id="PF00646">
    <property type="entry name" value="F-box"/>
    <property type="match status" value="1"/>
</dbReference>
<evidence type="ECO:0000313" key="5">
    <source>
        <dbReference type="Proteomes" id="UP000077671"/>
    </source>
</evidence>
<dbReference type="PROSITE" id="PS50181">
    <property type="entry name" value="FBOX"/>
    <property type="match status" value="1"/>
</dbReference>
<keyword evidence="6" id="KW-1185">Reference proteome</keyword>
<dbReference type="SUPFAM" id="SSF81383">
    <property type="entry name" value="F-box domain"/>
    <property type="match status" value="1"/>
</dbReference>
<proteinExistence type="predicted"/>
<dbReference type="AlphaFoldDB" id="A0A177UE26"/>
<evidence type="ECO:0000259" key="2">
    <source>
        <dbReference type="PROSITE" id="PS50181"/>
    </source>
</evidence>
<sequence>MSSNASGPPLSQPPPTNKPVASILKLPTELQISILQYCPYEDLEELGKTCKAMKAVLHNPIFDRQLFRWAKSMSKTALQQRLQASGSGQIECHPLLRTKKWTVRLGERWASLPDRYHMARIPGRTELATNPPLCQLTLMMGDDFEGVNGMFYHTRLIDQTASGRPITIKDFLRAHVRLCNSIPNYLDPQTNFSVKRVNADAGGVTFVIRRERIHSEYIR</sequence>
<feature type="region of interest" description="Disordered" evidence="1">
    <location>
        <begin position="1"/>
        <end position="20"/>
    </location>
</feature>
<dbReference type="Proteomes" id="UP000836402">
    <property type="component" value="Unassembled WGS sequence"/>
</dbReference>
<evidence type="ECO:0000256" key="1">
    <source>
        <dbReference type="SAM" id="MobiDB-lite"/>
    </source>
</evidence>
<reference evidence="4" key="1">
    <citation type="submission" date="2016-04" db="EMBL/GenBank/DDBJ databases">
        <authorList>
            <person name="Nguyen H.D."/>
            <person name="Kesanakurti P."/>
            <person name="Cullis J."/>
            <person name="Levesque C.A."/>
            <person name="Hambleton S."/>
        </authorList>
    </citation>
    <scope>NUCLEOTIDE SEQUENCE</scope>
    <source>
        <strain evidence="4">DAOMC 238032</strain>
    </source>
</reference>
<dbReference type="InterPro" id="IPR001810">
    <property type="entry name" value="F-box_dom"/>
</dbReference>
<reference evidence="4" key="2">
    <citation type="journal article" date="2019" name="IMA Fungus">
        <title>Genome sequencing and comparison of five Tilletia species to identify candidate genes for the detection of regulated species infecting wheat.</title>
        <authorList>
            <person name="Nguyen H.D.T."/>
            <person name="Sultana T."/>
            <person name="Kesanakurti P."/>
            <person name="Hambleton S."/>
        </authorList>
    </citation>
    <scope>NUCLEOTIDE SEQUENCE</scope>
    <source>
        <strain evidence="4">DAOMC 238032</strain>
    </source>
</reference>
<comment type="caution">
    <text evidence="4">The sequence shown here is derived from an EMBL/GenBank/DDBJ whole genome shotgun (WGS) entry which is preliminary data.</text>
</comment>
<organism evidence="4 5">
    <name type="scientific">Tilletia caries</name>
    <name type="common">wheat bunt fungus</name>
    <dbReference type="NCBI Taxonomy" id="13290"/>
    <lineage>
        <taxon>Eukaryota</taxon>
        <taxon>Fungi</taxon>
        <taxon>Dikarya</taxon>
        <taxon>Basidiomycota</taxon>
        <taxon>Ustilaginomycotina</taxon>
        <taxon>Exobasidiomycetes</taxon>
        <taxon>Tilletiales</taxon>
        <taxon>Tilletiaceae</taxon>
        <taxon>Tilletia</taxon>
    </lineage>
</organism>
<name>A0A177UE26_9BASI</name>
<dbReference type="Proteomes" id="UP000077671">
    <property type="component" value="Unassembled WGS sequence"/>
</dbReference>
<dbReference type="EMBL" id="LWDD02001568">
    <property type="protein sequence ID" value="KAE8247214.1"/>
    <property type="molecule type" value="Genomic_DNA"/>
</dbReference>
<protein>
    <recommendedName>
        <fullName evidence="2">F-box domain-containing protein</fullName>
    </recommendedName>
</protein>
<feature type="domain" description="F-box" evidence="2">
    <location>
        <begin position="20"/>
        <end position="70"/>
    </location>
</feature>
<gene>
    <name evidence="4" type="ORF">A4X03_0g7111</name>
    <name evidence="3" type="ORF">JKIAZH3_G8340</name>
</gene>
<dbReference type="InterPro" id="IPR036047">
    <property type="entry name" value="F-box-like_dom_sf"/>
</dbReference>